<sequence length="140" mass="15578">MSRMKRRIYVTVNRVTNAVVARLGLRRFRGADLLMLTTTGRTTGEPRTTPLIYHADGDRWIVVASNGGADWEPGWWLNLRAGTAAEVTIGDEVTPVHGTELTGTDREQMWATLNDQVFDYQSYQDKVSRTIAVVALTPVG</sequence>
<organism evidence="3 4">
    <name type="scientific">Gordonia insulae</name>
    <dbReference type="NCBI Taxonomy" id="2420509"/>
    <lineage>
        <taxon>Bacteria</taxon>
        <taxon>Bacillati</taxon>
        <taxon>Actinomycetota</taxon>
        <taxon>Actinomycetes</taxon>
        <taxon>Mycobacteriales</taxon>
        <taxon>Gordoniaceae</taxon>
        <taxon>Gordonia</taxon>
    </lineage>
</organism>
<comment type="similarity">
    <text evidence="1">Belongs to the F420H(2)-dependent quinone reductase family.</text>
</comment>
<dbReference type="Gene3D" id="2.30.110.10">
    <property type="entry name" value="Electron Transport, Fmn-binding Protein, Chain A"/>
    <property type="match status" value="1"/>
</dbReference>
<dbReference type="PANTHER" id="PTHR39428">
    <property type="entry name" value="F420H(2)-DEPENDENT QUINONE REDUCTASE RV1261C"/>
    <property type="match status" value="1"/>
</dbReference>
<dbReference type="KEGG" id="gom:D7316_00457"/>
<reference evidence="3 4" key="1">
    <citation type="submission" date="2018-11" db="EMBL/GenBank/DDBJ databases">
        <title>Gordonia insulae sp. nov., isolated from an island soil.</title>
        <authorList>
            <person name="Kim Y.S."/>
            <person name="Kim S.B."/>
        </authorList>
    </citation>
    <scope>NUCLEOTIDE SEQUENCE [LARGE SCALE GENOMIC DNA]</scope>
    <source>
        <strain evidence="3 4">MMS17-SY073</strain>
    </source>
</reference>
<evidence type="ECO:0000313" key="4">
    <source>
        <dbReference type="Proteomes" id="UP000271469"/>
    </source>
</evidence>
<dbReference type="AlphaFoldDB" id="A0A3G8JFT7"/>
<dbReference type="PANTHER" id="PTHR39428:SF1">
    <property type="entry name" value="F420H(2)-DEPENDENT QUINONE REDUCTASE RV1261C"/>
    <property type="match status" value="1"/>
</dbReference>
<keyword evidence="3" id="KW-0560">Oxidoreductase</keyword>
<proteinExistence type="inferred from homology"/>
<keyword evidence="4" id="KW-1185">Reference proteome</keyword>
<dbReference type="GO" id="GO:0070967">
    <property type="term" value="F:coenzyme F420 binding"/>
    <property type="evidence" value="ECO:0007669"/>
    <property type="project" value="TreeGrafter"/>
</dbReference>
<comment type="catalytic activity">
    <reaction evidence="2">
        <text>oxidized coenzyme F420-(gamma-L-Glu)(n) + a quinol + H(+) = reduced coenzyme F420-(gamma-L-Glu)(n) + a quinone</text>
        <dbReference type="Rhea" id="RHEA:39663"/>
        <dbReference type="Rhea" id="RHEA-COMP:12939"/>
        <dbReference type="Rhea" id="RHEA-COMP:14378"/>
        <dbReference type="ChEBI" id="CHEBI:15378"/>
        <dbReference type="ChEBI" id="CHEBI:24646"/>
        <dbReference type="ChEBI" id="CHEBI:132124"/>
        <dbReference type="ChEBI" id="CHEBI:133980"/>
        <dbReference type="ChEBI" id="CHEBI:139511"/>
    </reaction>
</comment>
<dbReference type="InterPro" id="IPR012349">
    <property type="entry name" value="Split_barrel_FMN-bd"/>
</dbReference>
<dbReference type="SUPFAM" id="SSF50475">
    <property type="entry name" value="FMN-binding split barrel"/>
    <property type="match status" value="1"/>
</dbReference>
<dbReference type="EMBL" id="CP033972">
    <property type="protein sequence ID" value="AZG43883.1"/>
    <property type="molecule type" value="Genomic_DNA"/>
</dbReference>
<name>A0A3G8JFT7_9ACTN</name>
<dbReference type="InterPro" id="IPR004378">
    <property type="entry name" value="F420H2_quin_Rdtase"/>
</dbReference>
<dbReference type="GO" id="GO:0005886">
    <property type="term" value="C:plasma membrane"/>
    <property type="evidence" value="ECO:0007669"/>
    <property type="project" value="TreeGrafter"/>
</dbReference>
<dbReference type="OrthoDB" id="8225825at2"/>
<evidence type="ECO:0000256" key="2">
    <source>
        <dbReference type="ARBA" id="ARBA00049106"/>
    </source>
</evidence>
<evidence type="ECO:0000313" key="3">
    <source>
        <dbReference type="EMBL" id="AZG43883.1"/>
    </source>
</evidence>
<dbReference type="GO" id="GO:0052755">
    <property type="term" value="F:coenzyme F420H2:quinone oxidoreductase activity"/>
    <property type="evidence" value="ECO:0007669"/>
    <property type="project" value="RHEA"/>
</dbReference>
<dbReference type="Proteomes" id="UP000271469">
    <property type="component" value="Chromosome"/>
</dbReference>
<accession>A0A3G8JFT7</accession>
<dbReference type="Pfam" id="PF04075">
    <property type="entry name" value="F420H2_quin_red"/>
    <property type="match status" value="1"/>
</dbReference>
<dbReference type="EC" id="1.-.-.-" evidence="3"/>
<protein>
    <submittedName>
        <fullName evidence="3">Deazaflavin-dependent nitroreductase</fullName>
        <ecNumber evidence="3">1.-.-.-</ecNumber>
    </submittedName>
</protein>
<dbReference type="NCBIfam" id="TIGR00026">
    <property type="entry name" value="hi_GC_TIGR00026"/>
    <property type="match status" value="1"/>
</dbReference>
<gene>
    <name evidence="3" type="primary">ddn_1</name>
    <name evidence="3" type="ORF">D7316_00457</name>
</gene>
<evidence type="ECO:0000256" key="1">
    <source>
        <dbReference type="ARBA" id="ARBA00008710"/>
    </source>
</evidence>